<comment type="caution">
    <text evidence="3">The sequence shown here is derived from an EMBL/GenBank/DDBJ whole genome shotgun (WGS) entry which is preliminary data.</text>
</comment>
<dbReference type="Gene3D" id="3.40.50.150">
    <property type="entry name" value="Vaccinia Virus protein VP39"/>
    <property type="match status" value="1"/>
</dbReference>
<dbReference type="CDD" id="cd02440">
    <property type="entry name" value="AdoMet_MTases"/>
    <property type="match status" value="1"/>
</dbReference>
<accession>A0AAI9ZR08</accession>
<organism evidence="3 4">
    <name type="scientific">Colletotrichum phormii</name>
    <dbReference type="NCBI Taxonomy" id="359342"/>
    <lineage>
        <taxon>Eukaryota</taxon>
        <taxon>Fungi</taxon>
        <taxon>Dikarya</taxon>
        <taxon>Ascomycota</taxon>
        <taxon>Pezizomycotina</taxon>
        <taxon>Sordariomycetes</taxon>
        <taxon>Hypocreomycetidae</taxon>
        <taxon>Glomerellales</taxon>
        <taxon>Glomerellaceae</taxon>
        <taxon>Colletotrichum</taxon>
        <taxon>Colletotrichum acutatum species complex</taxon>
    </lineage>
</organism>
<dbReference type="GO" id="GO:0032259">
    <property type="term" value="P:methylation"/>
    <property type="evidence" value="ECO:0007669"/>
    <property type="project" value="UniProtKB-KW"/>
</dbReference>
<dbReference type="EMBL" id="JAHMHQ010000011">
    <property type="protein sequence ID" value="KAK1636255.1"/>
    <property type="molecule type" value="Genomic_DNA"/>
</dbReference>
<evidence type="ECO:0000313" key="3">
    <source>
        <dbReference type="EMBL" id="KAK1636255.1"/>
    </source>
</evidence>
<proteinExistence type="inferred from homology"/>
<keyword evidence="3" id="KW-0489">Methyltransferase</keyword>
<dbReference type="PANTHER" id="PTHR43591:SF24">
    <property type="entry name" value="2-METHOXY-6-POLYPRENYL-1,4-BENZOQUINOL METHYLASE, MITOCHONDRIAL"/>
    <property type="match status" value="1"/>
</dbReference>
<keyword evidence="4" id="KW-1185">Reference proteome</keyword>
<evidence type="ECO:0000256" key="2">
    <source>
        <dbReference type="SAM" id="MobiDB-lite"/>
    </source>
</evidence>
<feature type="region of interest" description="Disordered" evidence="2">
    <location>
        <begin position="331"/>
        <end position="351"/>
    </location>
</feature>
<gene>
    <name evidence="3" type="ORF">BDP81DRAFT_320261</name>
</gene>
<evidence type="ECO:0000313" key="4">
    <source>
        <dbReference type="Proteomes" id="UP001243989"/>
    </source>
</evidence>
<dbReference type="Proteomes" id="UP001243989">
    <property type="component" value="Unassembled WGS sequence"/>
</dbReference>
<evidence type="ECO:0000256" key="1">
    <source>
        <dbReference type="ARBA" id="ARBA00038158"/>
    </source>
</evidence>
<dbReference type="PANTHER" id="PTHR43591">
    <property type="entry name" value="METHYLTRANSFERASE"/>
    <property type="match status" value="1"/>
</dbReference>
<dbReference type="SUPFAM" id="SSF53335">
    <property type="entry name" value="S-adenosyl-L-methionine-dependent methyltransferases"/>
    <property type="match status" value="1"/>
</dbReference>
<dbReference type="AlphaFoldDB" id="A0AAI9ZR08"/>
<dbReference type="GO" id="GO:0008168">
    <property type="term" value="F:methyltransferase activity"/>
    <property type="evidence" value="ECO:0007669"/>
    <property type="project" value="UniProtKB-KW"/>
</dbReference>
<name>A0AAI9ZR08_9PEZI</name>
<protein>
    <submittedName>
        <fullName evidence="3">S-adenosyl-L-methionine-dependent methyltransferase</fullName>
    </submittedName>
</protein>
<dbReference type="GeneID" id="85469371"/>
<reference evidence="3" key="1">
    <citation type="submission" date="2021-06" db="EMBL/GenBank/DDBJ databases">
        <title>Comparative genomics, transcriptomics and evolutionary studies reveal genomic signatures of adaptation to plant cell wall in hemibiotrophic fungi.</title>
        <authorList>
            <consortium name="DOE Joint Genome Institute"/>
            <person name="Baroncelli R."/>
            <person name="Diaz J.F."/>
            <person name="Benocci T."/>
            <person name="Peng M."/>
            <person name="Battaglia E."/>
            <person name="Haridas S."/>
            <person name="Andreopoulos W."/>
            <person name="Labutti K."/>
            <person name="Pangilinan J."/>
            <person name="Floch G.L."/>
            <person name="Makela M.R."/>
            <person name="Henrissat B."/>
            <person name="Grigoriev I.V."/>
            <person name="Crouch J.A."/>
            <person name="De Vries R.P."/>
            <person name="Sukno S.A."/>
            <person name="Thon M.R."/>
        </authorList>
    </citation>
    <scope>NUCLEOTIDE SEQUENCE</scope>
    <source>
        <strain evidence="3">CBS 102054</strain>
    </source>
</reference>
<dbReference type="Pfam" id="PF13489">
    <property type="entry name" value="Methyltransf_23"/>
    <property type="match status" value="1"/>
</dbReference>
<dbReference type="RefSeq" id="XP_060444862.1">
    <property type="nucleotide sequence ID" value="XM_060584509.1"/>
</dbReference>
<sequence length="351" mass="39418">MPSNANPAVQHPAIIEAAAGPVDENEFDPVDWDVSSIESSSITSSIYSHEYDNGRRYHSYRHGRYPLPNDDEEQGRENMKHVMNLELCDGKLFYAPIGDNPQKIIDIGTGTGIWAIEVADLFPTTTVLGIDLSPIQPGWIPPNVKFLVDDAEDDWLNGDDFDLVHFRMMGMSLKKIDKVIASSYKHLKNGGWIEFQELHGEVQCDDGTVPEDDTVKRFWEMGNEAFSLFGLHFHNARDMKPRLEAAGFKNIQCEVKKCPIGTWPKDPTLRLVGKYMQEALSSVAAAFVGKPFEALGIEAVERQVWLATLRKAIKDRNAHRYMNQYFWYAQKPEGAPENDGPEAGSSGDEEA</sequence>
<comment type="similarity">
    <text evidence="1">Belongs to the methyltransferase superfamily. LaeA methyltransferase family.</text>
</comment>
<keyword evidence="3" id="KW-0808">Transferase</keyword>
<dbReference type="InterPro" id="IPR029063">
    <property type="entry name" value="SAM-dependent_MTases_sf"/>
</dbReference>